<protein>
    <submittedName>
        <fullName evidence="6">Patatin-like phospholipase family protein</fullName>
    </submittedName>
</protein>
<reference evidence="6" key="1">
    <citation type="submission" date="2021-10" db="EMBL/GenBank/DDBJ databases">
        <title>Gramella sp. ASW11-100T, isolated from marine sediment.</title>
        <authorList>
            <person name="Xia C."/>
        </authorList>
    </citation>
    <scope>NUCLEOTIDE SEQUENCE</scope>
    <source>
        <strain evidence="6">ASW11-100</strain>
    </source>
</reference>
<evidence type="ECO:0000256" key="3">
    <source>
        <dbReference type="ARBA" id="ARBA00023098"/>
    </source>
</evidence>
<dbReference type="InterPro" id="IPR050301">
    <property type="entry name" value="NTE"/>
</dbReference>
<keyword evidence="2 4" id="KW-0442">Lipid degradation</keyword>
<organism evidence="6 7">
    <name type="scientific">Christiangramia sediminis</name>
    <dbReference type="NCBI Taxonomy" id="2881336"/>
    <lineage>
        <taxon>Bacteria</taxon>
        <taxon>Pseudomonadati</taxon>
        <taxon>Bacteroidota</taxon>
        <taxon>Flavobacteriia</taxon>
        <taxon>Flavobacteriales</taxon>
        <taxon>Flavobacteriaceae</taxon>
        <taxon>Christiangramia</taxon>
    </lineage>
</organism>
<dbReference type="InterPro" id="IPR002641">
    <property type="entry name" value="PNPLA_dom"/>
</dbReference>
<keyword evidence="1 4" id="KW-0378">Hydrolase</keyword>
<evidence type="ECO:0000256" key="2">
    <source>
        <dbReference type="ARBA" id="ARBA00022963"/>
    </source>
</evidence>
<feature type="short sequence motif" description="DGA/G" evidence="4">
    <location>
        <begin position="205"/>
        <end position="207"/>
    </location>
</feature>
<dbReference type="SUPFAM" id="SSF52151">
    <property type="entry name" value="FabD/lysophospholipase-like"/>
    <property type="match status" value="1"/>
</dbReference>
<dbReference type="Gene3D" id="3.40.1090.10">
    <property type="entry name" value="Cytosolic phospholipase A2 catalytic domain"/>
    <property type="match status" value="2"/>
</dbReference>
<keyword evidence="7" id="KW-1185">Reference proteome</keyword>
<sequence length="741" mass="83851">MHRFLAFLFFSFTLIGFSQEKEEPKIGLVLSGGGAKGLAHIGVLKVLEEEGVRIDYIGGTSMGAIIGGLYASGYSAKELDSIFNGTNFDVLIQDNLPRRAKTFYEKEDAEKYAITLPFDNFDISFPTGLFKGQNIYNLMSRLTMHVSDVNDFSKLPIPFFCVAANVETGEAVILDEGSLAKAISASGAIPTLLSPIKIDDQLLTDGGVANNYPVEELRKRGADIIIGVDVQDSLVKREKLRNVFEIMSQISNFRTINDMKEKIPLTDVYIKPDISPFSVMSFDEGNAIIDSGRVAALQKLSEIQKLPYNKNKKFERESVKKIDTFNISALTLQGNNTYPRAYVQGKLKLDYDEPYNFDDLNIGLNNLSATGNFERINYQLIPEDGNGNYVLAMQMEESENKMLLRLGLHYDELYKSAALVNLTRKSLLFTNDVASVDLIVGDNLRYNFNYYLDKGYYWSIGVNSRYNTFDRNIDFNALSKGEEINQLEGNRNLDVNFKDFTNQLYVETLFQQVFSIGAGLEHKYLKFSSTTFNEANQNNELIFDNSHYASTFGYVKFDSYDNKYFPTRGVSFTGDFHLYLYSSDYNDNFAEFSIAKGALGYAVTPFNNLTTRISTETGFKIGNDGTEVLDFFLGGYGNDFINNIKPFYGYDFLSLSGDSYIKAQLEVDYQIFRKNHIIASANISNVEDRIYTTGNWFKTPDFTGYALGYGIDTFMGPLEVKYTYSPEIKESYWFFSLGFWF</sequence>
<evidence type="ECO:0000313" key="7">
    <source>
        <dbReference type="Proteomes" id="UP001139414"/>
    </source>
</evidence>
<dbReference type="RefSeq" id="WP_229341017.1">
    <property type="nucleotide sequence ID" value="NZ_JAJBZG010000005.1"/>
</dbReference>
<gene>
    <name evidence="6" type="ORF">LGQ90_10835</name>
</gene>
<dbReference type="Proteomes" id="UP001139414">
    <property type="component" value="Unassembled WGS sequence"/>
</dbReference>
<evidence type="ECO:0000256" key="1">
    <source>
        <dbReference type="ARBA" id="ARBA00022801"/>
    </source>
</evidence>
<dbReference type="AlphaFoldDB" id="A0A9X1LK12"/>
<dbReference type="Pfam" id="PF19143">
    <property type="entry name" value="Omp85_2"/>
    <property type="match status" value="1"/>
</dbReference>
<dbReference type="PROSITE" id="PS51635">
    <property type="entry name" value="PNPLA"/>
    <property type="match status" value="1"/>
</dbReference>
<feature type="short sequence motif" description="GXSXG" evidence="4">
    <location>
        <begin position="59"/>
        <end position="63"/>
    </location>
</feature>
<name>A0A9X1LK12_9FLAO</name>
<evidence type="ECO:0000313" key="6">
    <source>
        <dbReference type="EMBL" id="MCB7481757.1"/>
    </source>
</evidence>
<comment type="caution">
    <text evidence="6">The sequence shown here is derived from an EMBL/GenBank/DDBJ whole genome shotgun (WGS) entry which is preliminary data.</text>
</comment>
<dbReference type="PANTHER" id="PTHR14226">
    <property type="entry name" value="NEUROPATHY TARGET ESTERASE/SWISS CHEESE D.MELANOGASTER"/>
    <property type="match status" value="1"/>
</dbReference>
<dbReference type="Pfam" id="PF01734">
    <property type="entry name" value="Patatin"/>
    <property type="match status" value="1"/>
</dbReference>
<proteinExistence type="predicted"/>
<evidence type="ECO:0000259" key="5">
    <source>
        <dbReference type="PROSITE" id="PS51635"/>
    </source>
</evidence>
<feature type="active site" description="Proton acceptor" evidence="4">
    <location>
        <position position="205"/>
    </location>
</feature>
<dbReference type="InterPro" id="IPR043864">
    <property type="entry name" value="Omp85-like_dom"/>
</dbReference>
<feature type="domain" description="PNPLA" evidence="5">
    <location>
        <begin position="28"/>
        <end position="218"/>
    </location>
</feature>
<dbReference type="EMBL" id="JAJBZG010000005">
    <property type="protein sequence ID" value="MCB7481757.1"/>
    <property type="molecule type" value="Genomic_DNA"/>
</dbReference>
<dbReference type="GO" id="GO:0016787">
    <property type="term" value="F:hydrolase activity"/>
    <property type="evidence" value="ECO:0007669"/>
    <property type="project" value="UniProtKB-UniRule"/>
</dbReference>
<feature type="active site" description="Nucleophile" evidence="4">
    <location>
        <position position="61"/>
    </location>
</feature>
<feature type="short sequence motif" description="GXGXXG" evidence="4">
    <location>
        <begin position="32"/>
        <end position="37"/>
    </location>
</feature>
<dbReference type="InterPro" id="IPR016035">
    <property type="entry name" value="Acyl_Trfase/lysoPLipase"/>
</dbReference>
<dbReference type="PANTHER" id="PTHR14226:SF76">
    <property type="entry name" value="NTE FAMILY PROTEIN RSSA"/>
    <property type="match status" value="1"/>
</dbReference>
<keyword evidence="3 4" id="KW-0443">Lipid metabolism</keyword>
<accession>A0A9X1LK12</accession>
<evidence type="ECO:0000256" key="4">
    <source>
        <dbReference type="PROSITE-ProRule" id="PRU01161"/>
    </source>
</evidence>
<dbReference type="CDD" id="cd07205">
    <property type="entry name" value="Pat_PNPLA6_PNPLA7_NTE1_like"/>
    <property type="match status" value="1"/>
</dbReference>
<dbReference type="GO" id="GO:0016042">
    <property type="term" value="P:lipid catabolic process"/>
    <property type="evidence" value="ECO:0007669"/>
    <property type="project" value="UniProtKB-UniRule"/>
</dbReference>